<evidence type="ECO:0000313" key="11">
    <source>
        <dbReference type="Proteomes" id="UP001501295"/>
    </source>
</evidence>
<dbReference type="PANTHER" id="PTHR21716:SF53">
    <property type="entry name" value="PERMEASE PERM-RELATED"/>
    <property type="match status" value="1"/>
</dbReference>
<feature type="region of interest" description="Disordered" evidence="8">
    <location>
        <begin position="1"/>
        <end position="37"/>
    </location>
</feature>
<proteinExistence type="inferred from homology"/>
<dbReference type="Pfam" id="PF01594">
    <property type="entry name" value="AI-2E_transport"/>
    <property type="match status" value="1"/>
</dbReference>
<feature type="transmembrane region" description="Helical" evidence="9">
    <location>
        <begin position="82"/>
        <end position="100"/>
    </location>
</feature>
<feature type="transmembrane region" description="Helical" evidence="9">
    <location>
        <begin position="190"/>
        <end position="214"/>
    </location>
</feature>
<dbReference type="PANTHER" id="PTHR21716">
    <property type="entry name" value="TRANSMEMBRANE PROTEIN"/>
    <property type="match status" value="1"/>
</dbReference>
<evidence type="ECO:0008006" key="12">
    <source>
        <dbReference type="Google" id="ProtNLM"/>
    </source>
</evidence>
<evidence type="ECO:0000256" key="7">
    <source>
        <dbReference type="ARBA" id="ARBA00023136"/>
    </source>
</evidence>
<comment type="subcellular location">
    <subcellularLocation>
        <location evidence="1">Cell membrane</location>
        <topology evidence="1">Multi-pass membrane protein</topology>
    </subcellularLocation>
</comment>
<comment type="similarity">
    <text evidence="2">Belongs to the autoinducer-2 exporter (AI-2E) (TC 2.A.86) family.</text>
</comment>
<gene>
    <name evidence="10" type="ORF">GCM10025780_16450</name>
</gene>
<keyword evidence="3" id="KW-0813">Transport</keyword>
<dbReference type="InterPro" id="IPR002549">
    <property type="entry name" value="AI-2E-like"/>
</dbReference>
<dbReference type="EMBL" id="BAABLM010000003">
    <property type="protein sequence ID" value="GAA4672968.1"/>
    <property type="molecule type" value="Genomic_DNA"/>
</dbReference>
<feature type="transmembrane region" description="Helical" evidence="9">
    <location>
        <begin position="293"/>
        <end position="326"/>
    </location>
</feature>
<name>A0ABP8VVF7_9MICO</name>
<protein>
    <recommendedName>
        <fullName evidence="12">PurR-regulated permease PerM</fullName>
    </recommendedName>
</protein>
<evidence type="ECO:0000256" key="5">
    <source>
        <dbReference type="ARBA" id="ARBA00022692"/>
    </source>
</evidence>
<sequence length="403" mass="42229">MGLFRRSTTTPPTTTGVDGSSQRVDPGDARDPAASADPAAWSAQRTIWSDAFGRLATRCLQVILVLLVAAGLVFAMTQLSLVVIPVVLALIIASAVYPLLELLRRRGVPSILATWISLVAIIVLLGLLVWLIIAAVQSQIGTLVSQANKGLDQLQAFVHDGPFQISDKQIQQALDQAVQFLQSSSFSSGALAGLSAATSFVTGLALFVVVLFFFMKDGPKIWGFLLRPFRGAQFERAERIGTKTVSTLGGYVRGTATVALVDALGIGVGLFVIGVPLAIPLSVIVFVSAFVPLVGATVAGILAALVALVANGPVAAIVVIAIVVAVNQLEGNFLQPVVMARSLKLHPLVVLLALTAGTIIGGIIGAILSVPIAAVAWGVITVWNGPDRPAEFARKKRPERDMK</sequence>
<feature type="transmembrane region" description="Helical" evidence="9">
    <location>
        <begin position="263"/>
        <end position="287"/>
    </location>
</feature>
<feature type="transmembrane region" description="Helical" evidence="9">
    <location>
        <begin position="347"/>
        <end position="380"/>
    </location>
</feature>
<evidence type="ECO:0000256" key="3">
    <source>
        <dbReference type="ARBA" id="ARBA00022448"/>
    </source>
</evidence>
<evidence type="ECO:0000256" key="9">
    <source>
        <dbReference type="SAM" id="Phobius"/>
    </source>
</evidence>
<evidence type="ECO:0000256" key="2">
    <source>
        <dbReference type="ARBA" id="ARBA00009773"/>
    </source>
</evidence>
<evidence type="ECO:0000256" key="6">
    <source>
        <dbReference type="ARBA" id="ARBA00022989"/>
    </source>
</evidence>
<keyword evidence="5 9" id="KW-0812">Transmembrane</keyword>
<dbReference type="Proteomes" id="UP001501295">
    <property type="component" value="Unassembled WGS sequence"/>
</dbReference>
<accession>A0ABP8VVF7</accession>
<keyword evidence="7 9" id="KW-0472">Membrane</keyword>
<comment type="caution">
    <text evidence="10">The sequence shown here is derived from an EMBL/GenBank/DDBJ whole genome shotgun (WGS) entry which is preliminary data.</text>
</comment>
<evidence type="ECO:0000256" key="8">
    <source>
        <dbReference type="SAM" id="MobiDB-lite"/>
    </source>
</evidence>
<organism evidence="10 11">
    <name type="scientific">Frondihabitans cladoniiphilus</name>
    <dbReference type="NCBI Taxonomy" id="715785"/>
    <lineage>
        <taxon>Bacteria</taxon>
        <taxon>Bacillati</taxon>
        <taxon>Actinomycetota</taxon>
        <taxon>Actinomycetes</taxon>
        <taxon>Micrococcales</taxon>
        <taxon>Microbacteriaceae</taxon>
        <taxon>Frondihabitans</taxon>
    </lineage>
</organism>
<feature type="transmembrane region" description="Helical" evidence="9">
    <location>
        <begin position="55"/>
        <end position="76"/>
    </location>
</feature>
<evidence type="ECO:0000256" key="4">
    <source>
        <dbReference type="ARBA" id="ARBA00022475"/>
    </source>
</evidence>
<keyword evidence="11" id="KW-1185">Reference proteome</keyword>
<evidence type="ECO:0000256" key="1">
    <source>
        <dbReference type="ARBA" id="ARBA00004651"/>
    </source>
</evidence>
<feature type="transmembrane region" description="Helical" evidence="9">
    <location>
        <begin position="112"/>
        <end position="136"/>
    </location>
</feature>
<keyword evidence="4" id="KW-1003">Cell membrane</keyword>
<reference evidence="11" key="1">
    <citation type="journal article" date="2019" name="Int. J. Syst. Evol. Microbiol.">
        <title>The Global Catalogue of Microorganisms (GCM) 10K type strain sequencing project: providing services to taxonomists for standard genome sequencing and annotation.</title>
        <authorList>
            <consortium name="The Broad Institute Genomics Platform"/>
            <consortium name="The Broad Institute Genome Sequencing Center for Infectious Disease"/>
            <person name="Wu L."/>
            <person name="Ma J."/>
        </authorList>
    </citation>
    <scope>NUCLEOTIDE SEQUENCE [LARGE SCALE GENOMIC DNA]</scope>
    <source>
        <strain evidence="11">JCM 18956</strain>
    </source>
</reference>
<keyword evidence="6 9" id="KW-1133">Transmembrane helix</keyword>
<evidence type="ECO:0000313" key="10">
    <source>
        <dbReference type="EMBL" id="GAA4672968.1"/>
    </source>
</evidence>